<dbReference type="GO" id="GO:0008270">
    <property type="term" value="F:zinc ion binding"/>
    <property type="evidence" value="ECO:0007669"/>
    <property type="project" value="UniProtKB-UniRule"/>
</dbReference>
<dbReference type="InterPro" id="IPR018289">
    <property type="entry name" value="MULE_transposase_dom"/>
</dbReference>
<dbReference type="Pfam" id="PF10551">
    <property type="entry name" value="MULE"/>
    <property type="match status" value="1"/>
</dbReference>
<keyword evidence="1" id="KW-0863">Zinc-finger</keyword>
<dbReference type="OrthoDB" id="1748950at2759"/>
<dbReference type="GO" id="GO:0006355">
    <property type="term" value="P:regulation of DNA-templated transcription"/>
    <property type="evidence" value="ECO:0007669"/>
    <property type="project" value="UniProtKB-UniRule"/>
</dbReference>
<dbReference type="RefSeq" id="XP_035547427.1">
    <property type="nucleotide sequence ID" value="XM_035691534.1"/>
</dbReference>
<sequence length="378" mass="42951">MPQFHSSVNPSIDLHFASPSNVEEILSTTPDSREVESLSTSTIPNTVESKDDDESRTQNIVHTEVSDNIEEPKLGMLFKSEEELFSYYKKYGKQCGFGVSTQSSKRFKDGTLRYITLGCARGGKARNRTSNVARPRPTSKTECKAKINATFVDGMLKVLSVHNEHNHGLSPQKSRFFRCNREVSESVKRVLDTNDQAGIRMNKSFASLVQGAGGYENLSFLEKDCRNYIDKARHIRVGKGGAGALREYFARMQYKHDAFFALMDLDDDGLISSEDTETFIWLFETWLNCMDGNAPKAIITDQDRAMKNAIATVFPNSRHRFCLWHILKKVPEKLGSHSAYKTRLKSQLLKCVYDSQTIEEFEKCWDMLLTTYNLQENA</sequence>
<dbReference type="AlphaFoldDB" id="A0A6P9EXZ8"/>
<evidence type="ECO:0000259" key="3">
    <source>
        <dbReference type="Pfam" id="PF03101"/>
    </source>
</evidence>
<feature type="compositionally biased region" description="Polar residues" evidence="2">
    <location>
        <begin position="37"/>
        <end position="47"/>
    </location>
</feature>
<keyword evidence="1" id="KW-0479">Metal-binding</keyword>
<name>A0A6P9EXZ8_JUGRE</name>
<feature type="domain" description="FAR1" evidence="3">
    <location>
        <begin position="86"/>
        <end position="170"/>
    </location>
</feature>
<dbReference type="InParanoid" id="A0A6P9EXZ8"/>
<dbReference type="KEGG" id="jre:118348941"/>
<dbReference type="InterPro" id="IPR031052">
    <property type="entry name" value="FHY3/FAR1"/>
</dbReference>
<dbReference type="PANTHER" id="PTHR31669:SF283">
    <property type="entry name" value="PROTEIN FAR1-RELATED SEQUENCE"/>
    <property type="match status" value="1"/>
</dbReference>
<comment type="similarity">
    <text evidence="1">Belongs to the FHY3/FAR1 family.</text>
</comment>
<comment type="subcellular location">
    <subcellularLocation>
        <location evidence="1">Nucleus</location>
    </subcellularLocation>
</comment>
<proteinExistence type="inferred from homology"/>
<evidence type="ECO:0000256" key="1">
    <source>
        <dbReference type="RuleBase" id="RU367018"/>
    </source>
</evidence>
<evidence type="ECO:0000313" key="5">
    <source>
        <dbReference type="Proteomes" id="UP000235220"/>
    </source>
</evidence>
<keyword evidence="5" id="KW-1185">Reference proteome</keyword>
<dbReference type="GeneID" id="118348941"/>
<evidence type="ECO:0000259" key="4">
    <source>
        <dbReference type="Pfam" id="PF10551"/>
    </source>
</evidence>
<evidence type="ECO:0000256" key="2">
    <source>
        <dbReference type="SAM" id="MobiDB-lite"/>
    </source>
</evidence>
<dbReference type="GO" id="GO:0005634">
    <property type="term" value="C:nucleus"/>
    <property type="evidence" value="ECO:0007669"/>
    <property type="project" value="UniProtKB-SubCell"/>
</dbReference>
<organism evidence="5 6">
    <name type="scientific">Juglans regia</name>
    <name type="common">English walnut</name>
    <dbReference type="NCBI Taxonomy" id="51240"/>
    <lineage>
        <taxon>Eukaryota</taxon>
        <taxon>Viridiplantae</taxon>
        <taxon>Streptophyta</taxon>
        <taxon>Embryophyta</taxon>
        <taxon>Tracheophyta</taxon>
        <taxon>Spermatophyta</taxon>
        <taxon>Magnoliopsida</taxon>
        <taxon>eudicotyledons</taxon>
        <taxon>Gunneridae</taxon>
        <taxon>Pentapetalae</taxon>
        <taxon>rosids</taxon>
        <taxon>fabids</taxon>
        <taxon>Fagales</taxon>
        <taxon>Juglandaceae</taxon>
        <taxon>Juglans</taxon>
    </lineage>
</organism>
<feature type="region of interest" description="Disordered" evidence="2">
    <location>
        <begin position="27"/>
        <end position="56"/>
    </location>
</feature>
<evidence type="ECO:0000313" key="6">
    <source>
        <dbReference type="RefSeq" id="XP_035547427.1"/>
    </source>
</evidence>
<dbReference type="Pfam" id="PF03101">
    <property type="entry name" value="FAR1"/>
    <property type="match status" value="1"/>
</dbReference>
<feature type="domain" description="MULE transposase" evidence="4">
    <location>
        <begin position="269"/>
        <end position="329"/>
    </location>
</feature>
<dbReference type="PANTHER" id="PTHR31669">
    <property type="entry name" value="PROTEIN FAR1-RELATED SEQUENCE 10-RELATED"/>
    <property type="match status" value="1"/>
</dbReference>
<comment type="function">
    <text evidence="1">Putative transcription activator involved in regulating light control of development.</text>
</comment>
<keyword evidence="1" id="KW-0862">Zinc</keyword>
<reference evidence="6" key="1">
    <citation type="submission" date="2025-08" db="UniProtKB">
        <authorList>
            <consortium name="RefSeq"/>
        </authorList>
    </citation>
    <scope>IDENTIFICATION</scope>
    <source>
        <tissue evidence="6">Leaves</tissue>
    </source>
</reference>
<keyword evidence="1" id="KW-0539">Nucleus</keyword>
<dbReference type="InterPro" id="IPR004330">
    <property type="entry name" value="FAR1_DNA_bnd_dom"/>
</dbReference>
<dbReference type="Proteomes" id="UP000235220">
    <property type="component" value="Chromosome 7"/>
</dbReference>
<protein>
    <recommendedName>
        <fullName evidence="1">Protein FAR1-RELATED SEQUENCE</fullName>
    </recommendedName>
</protein>
<accession>A0A6P9EXZ8</accession>
<gene>
    <name evidence="6" type="primary">LOC118348941</name>
</gene>